<evidence type="ECO:0008006" key="4">
    <source>
        <dbReference type="Google" id="ProtNLM"/>
    </source>
</evidence>
<keyword evidence="1" id="KW-0812">Transmembrane</keyword>
<gene>
    <name evidence="2" type="ORF">JGU71_00825</name>
</gene>
<dbReference type="EMBL" id="JAEMNV010000001">
    <property type="protein sequence ID" value="MBJ8337416.1"/>
    <property type="molecule type" value="Genomic_DNA"/>
</dbReference>
<comment type="caution">
    <text evidence="2">The sequence shown here is derived from an EMBL/GenBank/DDBJ whole genome shotgun (WGS) entry which is preliminary data.</text>
</comment>
<organism evidence="2 3">
    <name type="scientific">Antrihabitans stalagmiti</name>
    <dbReference type="NCBI Taxonomy" id="2799499"/>
    <lineage>
        <taxon>Bacteria</taxon>
        <taxon>Bacillati</taxon>
        <taxon>Actinomycetota</taxon>
        <taxon>Actinomycetes</taxon>
        <taxon>Mycobacteriales</taxon>
        <taxon>Nocardiaceae</taxon>
        <taxon>Antrihabitans</taxon>
    </lineage>
</organism>
<keyword evidence="1" id="KW-0472">Membrane</keyword>
<evidence type="ECO:0000313" key="3">
    <source>
        <dbReference type="Proteomes" id="UP000655868"/>
    </source>
</evidence>
<sequence>MTAVLIACFAVGVVALAGSLVVGEFGGDHQIGAGGHGDGISFLSLTTIATAIFGFGAGGLGTKFAGGGDALQISVGAAASVGLVALFRGLLLPYLQRQQSNSHFGRSSYIGLLGRVELSIPVDGWGEVSFVDPDGSRVRAKAKSAEPNVLPTASRIYITDVDDEFVHVVGVPEI</sequence>
<evidence type="ECO:0000256" key="1">
    <source>
        <dbReference type="SAM" id="Phobius"/>
    </source>
</evidence>
<feature type="transmembrane region" description="Helical" evidence="1">
    <location>
        <begin position="73"/>
        <end position="95"/>
    </location>
</feature>
<dbReference type="Gene3D" id="2.40.50.140">
    <property type="entry name" value="Nucleic acid-binding proteins"/>
    <property type="match status" value="1"/>
</dbReference>
<protein>
    <recommendedName>
        <fullName evidence="4">NfeD-like C-terminal domain-containing protein</fullName>
    </recommendedName>
</protein>
<name>A0A934NLH7_9NOCA</name>
<dbReference type="InterPro" id="IPR012340">
    <property type="entry name" value="NA-bd_OB-fold"/>
</dbReference>
<dbReference type="RefSeq" id="WP_199701065.1">
    <property type="nucleotide sequence ID" value="NZ_JAEMNV010000001.1"/>
</dbReference>
<dbReference type="AlphaFoldDB" id="A0A934NLH7"/>
<feature type="transmembrane region" description="Helical" evidence="1">
    <location>
        <begin position="39"/>
        <end position="61"/>
    </location>
</feature>
<reference evidence="2" key="1">
    <citation type="submission" date="2020-12" db="EMBL/GenBank/DDBJ databases">
        <title>Antrihabitans popcorni sp. nov. and Antrihabitans auranticaus sp. nov., isolated from a larva cave.</title>
        <authorList>
            <person name="Lee S.D."/>
            <person name="Kim I.S."/>
        </authorList>
    </citation>
    <scope>NUCLEOTIDE SEQUENCE</scope>
    <source>
        <strain evidence="2">YC3-6</strain>
    </source>
</reference>
<proteinExistence type="predicted"/>
<dbReference type="Proteomes" id="UP000655868">
    <property type="component" value="Unassembled WGS sequence"/>
</dbReference>
<accession>A0A934NLH7</accession>
<keyword evidence="3" id="KW-1185">Reference proteome</keyword>
<evidence type="ECO:0000313" key="2">
    <source>
        <dbReference type="EMBL" id="MBJ8337416.1"/>
    </source>
</evidence>
<keyword evidence="1" id="KW-1133">Transmembrane helix</keyword>